<evidence type="ECO:0000313" key="4">
    <source>
        <dbReference type="Proteomes" id="UP000254866"/>
    </source>
</evidence>
<dbReference type="RefSeq" id="XP_031865986.1">
    <property type="nucleotide sequence ID" value="XM_032018079.1"/>
</dbReference>
<sequence length="234" mass="23830">MRYPEFLVPAVFALLDVTQALTCDIPTGVQFPEGTPHDCCLYYIPTAAEHDCTLLTAALAALPVTVTVADVFALNPNLDDSCANLEGNSNHAYCILRNNPDHKGGPAGSGHKGGHKGESNGESNGDHKGESNGESNGDHKGESNGESNGDHKGESNGESNGDHKGESNGDHKGESNGDHKGESGTAPSISIAKPGPTGGSATSVVEASGASGILALGAWSVMLVHGLLATVLLL</sequence>
<evidence type="ECO:0008006" key="5">
    <source>
        <dbReference type="Google" id="ProtNLM"/>
    </source>
</evidence>
<organism evidence="3 4">
    <name type="scientific">Venustampulla echinocandica</name>
    <dbReference type="NCBI Taxonomy" id="2656787"/>
    <lineage>
        <taxon>Eukaryota</taxon>
        <taxon>Fungi</taxon>
        <taxon>Dikarya</taxon>
        <taxon>Ascomycota</taxon>
        <taxon>Pezizomycotina</taxon>
        <taxon>Leotiomycetes</taxon>
        <taxon>Helotiales</taxon>
        <taxon>Pleuroascaceae</taxon>
        <taxon>Venustampulla</taxon>
    </lineage>
</organism>
<dbReference type="AlphaFoldDB" id="A0A370TCU8"/>
<dbReference type="EMBL" id="NPIC01000011">
    <property type="protein sequence ID" value="RDL32054.1"/>
    <property type="molecule type" value="Genomic_DNA"/>
</dbReference>
<accession>A0A370TCU8</accession>
<proteinExistence type="predicted"/>
<evidence type="ECO:0000313" key="3">
    <source>
        <dbReference type="EMBL" id="RDL32054.1"/>
    </source>
</evidence>
<gene>
    <name evidence="3" type="ORF">BP5553_09456</name>
</gene>
<dbReference type="Proteomes" id="UP000254866">
    <property type="component" value="Unassembled WGS sequence"/>
</dbReference>
<feature type="region of interest" description="Disordered" evidence="1">
    <location>
        <begin position="104"/>
        <end position="203"/>
    </location>
</feature>
<feature type="compositionally biased region" description="Basic and acidic residues" evidence="1">
    <location>
        <begin position="115"/>
        <end position="182"/>
    </location>
</feature>
<dbReference type="GeneID" id="43602305"/>
<feature type="chain" id="PRO_5016810555" description="LysM domain-containing protein" evidence="2">
    <location>
        <begin position="21"/>
        <end position="234"/>
    </location>
</feature>
<comment type="caution">
    <text evidence="3">The sequence shown here is derived from an EMBL/GenBank/DDBJ whole genome shotgun (WGS) entry which is preliminary data.</text>
</comment>
<reference evidence="3 4" key="1">
    <citation type="journal article" date="2018" name="IMA Fungus">
        <title>IMA Genome-F 9: Draft genome sequence of Annulohypoxylon stygium, Aspergillus mulundensis, Berkeleyomyces basicola (syn. Thielaviopsis basicola), Ceratocystis smalleyi, two Cercospora beticola strains, Coleophoma cylindrospora, Fusarium fracticaudum, Phialophora cf. hyalina, and Morchella septimelata.</title>
        <authorList>
            <person name="Wingfield B.D."/>
            <person name="Bills G.F."/>
            <person name="Dong Y."/>
            <person name="Huang W."/>
            <person name="Nel W.J."/>
            <person name="Swalarsk-Parry B.S."/>
            <person name="Vaghefi N."/>
            <person name="Wilken P.M."/>
            <person name="An Z."/>
            <person name="de Beer Z.W."/>
            <person name="De Vos L."/>
            <person name="Chen L."/>
            <person name="Duong T.A."/>
            <person name="Gao Y."/>
            <person name="Hammerbacher A."/>
            <person name="Kikkert J.R."/>
            <person name="Li Y."/>
            <person name="Li H."/>
            <person name="Li K."/>
            <person name="Li Q."/>
            <person name="Liu X."/>
            <person name="Ma X."/>
            <person name="Naidoo K."/>
            <person name="Pethybridge S.J."/>
            <person name="Sun J."/>
            <person name="Steenkamp E.T."/>
            <person name="van der Nest M.A."/>
            <person name="van Wyk S."/>
            <person name="Wingfield M.J."/>
            <person name="Xiong C."/>
            <person name="Yue Q."/>
            <person name="Zhang X."/>
        </authorList>
    </citation>
    <scope>NUCLEOTIDE SEQUENCE [LARGE SCALE GENOMIC DNA]</scope>
    <source>
        <strain evidence="3 4">BP 5553</strain>
    </source>
</reference>
<keyword evidence="4" id="KW-1185">Reference proteome</keyword>
<protein>
    <recommendedName>
        <fullName evidence="5">LysM domain-containing protein</fullName>
    </recommendedName>
</protein>
<name>A0A370TCU8_9HELO</name>
<evidence type="ECO:0000256" key="1">
    <source>
        <dbReference type="SAM" id="MobiDB-lite"/>
    </source>
</evidence>
<feature type="signal peptide" evidence="2">
    <location>
        <begin position="1"/>
        <end position="20"/>
    </location>
</feature>
<evidence type="ECO:0000256" key="2">
    <source>
        <dbReference type="SAM" id="SignalP"/>
    </source>
</evidence>
<keyword evidence="2" id="KW-0732">Signal</keyword>